<comment type="caution">
    <text evidence="1">The sequence shown here is derived from an EMBL/GenBank/DDBJ whole genome shotgun (WGS) entry which is preliminary data.</text>
</comment>
<evidence type="ECO:0000313" key="2">
    <source>
        <dbReference type="Proteomes" id="UP000050346"/>
    </source>
</evidence>
<sequence>MDDWALIGRVAPFRDASAYAASSGALNLSQGLPEPLFDNAMNAALARQVRAGSTPTLAAK</sequence>
<dbReference type="EMBL" id="LJQG01000163">
    <property type="protein sequence ID" value="KPX18794.1"/>
    <property type="molecule type" value="Genomic_DNA"/>
</dbReference>
<keyword evidence="1" id="KW-0032">Aminotransferase</keyword>
<dbReference type="PATRIC" id="fig|235272.12.peg.2223"/>
<proteinExistence type="predicted"/>
<organism evidence="1 2">
    <name type="scientific">Pseudomonas amygdali pv. dendropanacis</name>
    <dbReference type="NCBI Taxonomy" id="235272"/>
    <lineage>
        <taxon>Bacteria</taxon>
        <taxon>Pseudomonadati</taxon>
        <taxon>Pseudomonadota</taxon>
        <taxon>Gammaproteobacteria</taxon>
        <taxon>Pseudomonadales</taxon>
        <taxon>Pseudomonadaceae</taxon>
        <taxon>Pseudomonas</taxon>
        <taxon>Pseudomonas amygdali</taxon>
    </lineage>
</organism>
<keyword evidence="1" id="KW-0808">Transferase</keyword>
<dbReference type="Proteomes" id="UP000050346">
    <property type="component" value="Unassembled WGS sequence"/>
</dbReference>
<reference evidence="1 2" key="1">
    <citation type="submission" date="2015-09" db="EMBL/GenBank/DDBJ databases">
        <title>Genome announcement of multiple Pseudomonas syringae strains.</title>
        <authorList>
            <person name="Thakur S."/>
            <person name="Wang P.W."/>
            <person name="Gong Y."/>
            <person name="Weir B.S."/>
            <person name="Guttman D.S."/>
        </authorList>
    </citation>
    <scope>NUCLEOTIDE SEQUENCE [LARGE SCALE GENOMIC DNA]</scope>
    <source>
        <strain evidence="1 2">ICMP9150</strain>
    </source>
</reference>
<evidence type="ECO:0000313" key="1">
    <source>
        <dbReference type="EMBL" id="KPX18794.1"/>
    </source>
</evidence>
<accession>A0A0P9U061</accession>
<protein>
    <submittedName>
        <fullName evidence="1">Aminotransferase, s I/II</fullName>
    </submittedName>
</protein>
<dbReference type="GO" id="GO:0008483">
    <property type="term" value="F:transaminase activity"/>
    <property type="evidence" value="ECO:0007669"/>
    <property type="project" value="UniProtKB-KW"/>
</dbReference>
<gene>
    <name evidence="1" type="ORF">ALO71_01663</name>
</gene>
<dbReference type="AlphaFoldDB" id="A0A0P9U061"/>
<name>A0A0P9U061_PSEA0</name>